<dbReference type="EMBL" id="GU580941">
    <property type="protein sequence ID" value="ADD80970.1"/>
    <property type="molecule type" value="Genomic_DNA"/>
</dbReference>
<evidence type="ECO:0000259" key="1">
    <source>
        <dbReference type="Pfam" id="PF07411"/>
    </source>
</evidence>
<evidence type="ECO:0000313" key="2">
    <source>
        <dbReference type="EMBL" id="ADD80970.1"/>
    </source>
</evidence>
<name>D4P7J0_9CAUD</name>
<dbReference type="SUPFAM" id="SSF160113">
    <property type="entry name" value="YegP-like"/>
    <property type="match status" value="1"/>
</dbReference>
<keyword evidence="3" id="KW-1185">Reference proteome</keyword>
<accession>D4P7J0</accession>
<evidence type="ECO:0000313" key="3">
    <source>
        <dbReference type="Proteomes" id="UP000002347"/>
    </source>
</evidence>
<dbReference type="KEGG" id="vg:18565656"/>
<dbReference type="Gene3D" id="3.30.160.160">
    <property type="entry name" value="YegP-like"/>
    <property type="match status" value="1"/>
</dbReference>
<dbReference type="Proteomes" id="UP000002347">
    <property type="component" value="Segment"/>
</dbReference>
<feature type="domain" description="DUF1508" evidence="1">
    <location>
        <begin position="21"/>
        <end position="52"/>
    </location>
</feature>
<dbReference type="Pfam" id="PF07411">
    <property type="entry name" value="DUF1508"/>
    <property type="match status" value="1"/>
</dbReference>
<dbReference type="OrthoDB" id="35817at10239"/>
<sequence length="94" mass="10761">MSDKQNRPNKLYFEITESGSEKGQHYWVLKSPNGKIIGSAHFNYKTLESAINNCIAILNVALVDSSRISIETDQEIREKIITQCRDKFDIEWAA</sequence>
<protein>
    <submittedName>
        <fullName evidence="2">Gp079</fullName>
    </submittedName>
</protein>
<dbReference type="InterPro" id="IPR036913">
    <property type="entry name" value="YegP-like_sf"/>
</dbReference>
<proteinExistence type="predicted"/>
<reference evidence="2 3" key="1">
    <citation type="journal article" date="2011" name="Appl. Environ. Microbiol.">
        <title>Genomic and functional analyses of Rhodococcus equi phages ReqiPepy6, ReqiPoco6, ReqiPine5, and ReqiDocB7.</title>
        <authorList>
            <person name="Summer E.J."/>
            <person name="Liu M."/>
            <person name="Gill J.J."/>
            <person name="Grant M."/>
            <person name="Chan-Cortes T.N."/>
            <person name="Ferguson L."/>
            <person name="Janes C."/>
            <person name="Lange K."/>
            <person name="Bertoli M."/>
            <person name="Moore C."/>
            <person name="Orchard R.C."/>
            <person name="Cohen N."/>
            <person name="Young R."/>
        </authorList>
    </citation>
    <scope>NUCLEOTIDE SEQUENCE [LARGE SCALE GENOMIC DNA]</scope>
</reference>
<dbReference type="InterPro" id="IPR010879">
    <property type="entry name" value="DUF1508"/>
</dbReference>
<dbReference type="RefSeq" id="YP_009017693.1">
    <property type="nucleotide sequence ID" value="NC_023735.1"/>
</dbReference>
<organism evidence="2 3">
    <name type="scientific">Rhodococcus phage ReqiPepy6</name>
    <dbReference type="NCBI Taxonomy" id="691965"/>
    <lineage>
        <taxon>Viruses</taxon>
        <taxon>Duplodnaviria</taxon>
        <taxon>Heunggongvirae</taxon>
        <taxon>Uroviricota</taxon>
        <taxon>Caudoviricetes</taxon>
        <taxon>Pepyhexavirus</taxon>
        <taxon>Pepyhexavirus pepy6</taxon>
    </lineage>
</organism>
<gene>
    <name evidence="2" type="ORF">Pepy6gene079</name>
</gene>
<dbReference type="GeneID" id="18565656"/>